<comment type="pathway">
    <text evidence="1">Cofactor biosynthesis; NAD(+) biosynthesis; nicotinate D-ribonucleotide from nicotinate: step 1/1.</text>
</comment>
<reference evidence="10" key="1">
    <citation type="journal article" date="2014" name="Genome Biol. Evol.">
        <title>Pangenome evidence for extensive interdomain horizontal transfer affecting lineage core and shell genes in uncultured planktonic thaumarchaeota and euryarchaeota.</title>
        <authorList>
            <person name="Deschamps P."/>
            <person name="Zivanovic Y."/>
            <person name="Moreira D."/>
            <person name="Rodriguez-Valera F."/>
            <person name="Lopez-Garcia P."/>
        </authorList>
    </citation>
    <scope>NUCLEOTIDE SEQUENCE</scope>
</reference>
<name>A0A075HPX8_9ARCH</name>
<evidence type="ECO:0000256" key="1">
    <source>
        <dbReference type="ARBA" id="ARBA00004952"/>
    </source>
</evidence>
<evidence type="ECO:0000256" key="6">
    <source>
        <dbReference type="ARBA" id="ARBA00022679"/>
    </source>
</evidence>
<keyword evidence="5" id="KW-0662">Pyridine nucleotide biosynthesis</keyword>
<organism evidence="10">
    <name type="scientific">uncultured marine thaumarchaeote KM3_72_A09</name>
    <dbReference type="NCBI Taxonomy" id="1456261"/>
    <lineage>
        <taxon>Archaea</taxon>
        <taxon>Nitrososphaerota</taxon>
        <taxon>environmental samples</taxon>
    </lineage>
</organism>
<dbReference type="SUPFAM" id="SSF51690">
    <property type="entry name" value="Nicotinate/Quinolinate PRTase C-terminal domain-like"/>
    <property type="match status" value="1"/>
</dbReference>
<keyword evidence="3" id="KW-0597">Phosphoprotein</keyword>
<proteinExistence type="predicted"/>
<dbReference type="InterPro" id="IPR036068">
    <property type="entry name" value="Nicotinate_pribotase-like_C"/>
</dbReference>
<dbReference type="Pfam" id="PF01729">
    <property type="entry name" value="QRPTase_C"/>
    <property type="match status" value="1"/>
</dbReference>
<keyword evidence="10" id="KW-0328">Glycosyltransferase</keyword>
<dbReference type="CDD" id="cd01571">
    <property type="entry name" value="NAPRTase_B"/>
    <property type="match status" value="1"/>
</dbReference>
<dbReference type="EMBL" id="KF901042">
    <property type="protein sequence ID" value="AIF15988.1"/>
    <property type="molecule type" value="Genomic_DNA"/>
</dbReference>
<evidence type="ECO:0000313" key="10">
    <source>
        <dbReference type="EMBL" id="AIF15988.1"/>
    </source>
</evidence>
<evidence type="ECO:0000256" key="7">
    <source>
        <dbReference type="ARBA" id="ARBA00048668"/>
    </source>
</evidence>
<dbReference type="GO" id="GO:0009435">
    <property type="term" value="P:NAD+ biosynthetic process"/>
    <property type="evidence" value="ECO:0007669"/>
    <property type="project" value="UniProtKB-UniPathway"/>
</dbReference>
<evidence type="ECO:0000256" key="3">
    <source>
        <dbReference type="ARBA" id="ARBA00022553"/>
    </source>
</evidence>
<evidence type="ECO:0000256" key="2">
    <source>
        <dbReference type="ARBA" id="ARBA00013236"/>
    </source>
</evidence>
<evidence type="ECO:0000256" key="4">
    <source>
        <dbReference type="ARBA" id="ARBA00022598"/>
    </source>
</evidence>
<dbReference type="InterPro" id="IPR013785">
    <property type="entry name" value="Aldolase_TIM"/>
</dbReference>
<dbReference type="InterPro" id="IPR022412">
    <property type="entry name" value="Quinolinate_PRibosylTrfase_N"/>
</dbReference>
<feature type="domain" description="Quinolinate phosphoribosyl transferase N-terminal" evidence="9">
    <location>
        <begin position="26"/>
        <end position="125"/>
    </location>
</feature>
<dbReference type="InterPro" id="IPR053190">
    <property type="entry name" value="NAPRTase-like"/>
</dbReference>
<evidence type="ECO:0000259" key="8">
    <source>
        <dbReference type="Pfam" id="PF01729"/>
    </source>
</evidence>
<dbReference type="PANTHER" id="PTHR43202">
    <property type="entry name" value="NICOTINATE-NUCLEOTIDE PYROPHOSPHORYLASE"/>
    <property type="match status" value="1"/>
</dbReference>
<dbReference type="UniPathway" id="UPA00253">
    <property type="reaction ID" value="UER00457"/>
</dbReference>
<sequence>MSLTDLSDRRFWIANEDEIKSASTTDAYFLNTLQVLRKKQINPRVRMEVYARELPEEKLWGVVSGIYEVGKLLEGLPITVQSMDEGEIFQADSSSVLYEPVLQIEGNYADFAQYENAILGTMCSSTSVSTKAAHLRLAAGEKSLLSFGTRRVHPAIAPLVERAAYIGGADAISNVLAARMIGQKPVGTMPHSLILCFGDAVQAWKAFDQVMPKDIPRIALVDTFCDEKTEAILASKTLGDRLDGIRIDTPSSRRGDLRKIVEEVRWELFLRGRKNIQIIVSGGIDEQEIRRLSPFVDGFGIGTSLSAAPVIDFSAKIVEVKVGNRWSYRAKRGDIAGKKAVWRKEQSFEDWITIEGQSNPRHCRRLLSPLLTNGRLVRPLKSPSIIRKEVVSKIRQLRTLTPILLSDPRLCKETNR</sequence>
<protein>
    <recommendedName>
        <fullName evidence="2">nicotinate phosphoribosyltransferase</fullName>
        <ecNumber evidence="2">6.3.4.21</ecNumber>
    </recommendedName>
</protein>
<dbReference type="SUPFAM" id="SSF54675">
    <property type="entry name" value="Nicotinate/Quinolinate PRTase N-terminal domain-like"/>
    <property type="match status" value="1"/>
</dbReference>
<dbReference type="InterPro" id="IPR002638">
    <property type="entry name" value="Quinolinate_PRibosylTrfase_C"/>
</dbReference>
<evidence type="ECO:0000259" key="9">
    <source>
        <dbReference type="Pfam" id="PF02749"/>
    </source>
</evidence>
<evidence type="ECO:0000256" key="5">
    <source>
        <dbReference type="ARBA" id="ARBA00022642"/>
    </source>
</evidence>
<gene>
    <name evidence="10" type="primary">NAPRT1</name>
    <name evidence="10" type="synonym">pncB</name>
</gene>
<dbReference type="GO" id="GO:0004516">
    <property type="term" value="F:nicotinate phosphoribosyltransferase activity"/>
    <property type="evidence" value="ECO:0007669"/>
    <property type="project" value="UniProtKB-EC"/>
</dbReference>
<dbReference type="Gene3D" id="3.20.20.70">
    <property type="entry name" value="Aldolase class I"/>
    <property type="match status" value="1"/>
</dbReference>
<comment type="catalytic activity">
    <reaction evidence="7">
        <text>5-phospho-alpha-D-ribose 1-diphosphate + nicotinate + ATP + H2O = nicotinate beta-D-ribonucleotide + ADP + phosphate + diphosphate</text>
        <dbReference type="Rhea" id="RHEA:36163"/>
        <dbReference type="ChEBI" id="CHEBI:15377"/>
        <dbReference type="ChEBI" id="CHEBI:30616"/>
        <dbReference type="ChEBI" id="CHEBI:32544"/>
        <dbReference type="ChEBI" id="CHEBI:33019"/>
        <dbReference type="ChEBI" id="CHEBI:43474"/>
        <dbReference type="ChEBI" id="CHEBI:57502"/>
        <dbReference type="ChEBI" id="CHEBI:58017"/>
        <dbReference type="ChEBI" id="CHEBI:456216"/>
        <dbReference type="EC" id="6.3.4.21"/>
    </reaction>
</comment>
<keyword evidence="4 10" id="KW-0436">Ligase</keyword>
<dbReference type="Pfam" id="PF02749">
    <property type="entry name" value="QRPTase_N"/>
    <property type="match status" value="1"/>
</dbReference>
<dbReference type="PANTHER" id="PTHR43202:SF1">
    <property type="entry name" value="NICOTINATE PHOSPHORIBOSYLTRANSFERASE"/>
    <property type="match status" value="1"/>
</dbReference>
<dbReference type="Gene3D" id="3.90.1170.20">
    <property type="entry name" value="Quinolinate phosphoribosyl transferase, N-terminal domain"/>
    <property type="match status" value="1"/>
</dbReference>
<dbReference type="InterPro" id="IPR007229">
    <property type="entry name" value="Nic_PRibTrfase-Fam"/>
</dbReference>
<feature type="domain" description="Quinolinate phosphoribosyl transferase C-terminal" evidence="8">
    <location>
        <begin position="128"/>
        <end position="314"/>
    </location>
</feature>
<dbReference type="InterPro" id="IPR037128">
    <property type="entry name" value="Quinolinate_PRibosylTase_N_sf"/>
</dbReference>
<dbReference type="PIRSF" id="PIRSF000484">
    <property type="entry name" value="NAPRT"/>
    <property type="match status" value="1"/>
</dbReference>
<dbReference type="AlphaFoldDB" id="A0A075HPX8"/>
<dbReference type="EC" id="6.3.4.21" evidence="2"/>
<dbReference type="NCBIfam" id="NF006415">
    <property type="entry name" value="PRK08662.1"/>
    <property type="match status" value="1"/>
</dbReference>
<keyword evidence="6 10" id="KW-0808">Transferase</keyword>
<dbReference type="GO" id="GO:0004514">
    <property type="term" value="F:nicotinate-nucleotide diphosphorylase (carboxylating) activity"/>
    <property type="evidence" value="ECO:0007669"/>
    <property type="project" value="InterPro"/>
</dbReference>
<dbReference type="InterPro" id="IPR035809">
    <property type="entry name" value="NAPRTase_arc-type"/>
</dbReference>
<accession>A0A075HPX8</accession>